<sequence length="232" mass="25485">MPTLLITGANRGIGLEFAKQYAETGWQVLACCRHPDKAETLNKLASQHTGLFNIYALDITKFDQIEKLAIKLANQKIDLLLNNAGIYSDTGNIGFGTIDYEAWIKAFMVNSMAPLKITEAFINQVANSQQKKVINITSKMGSIADNTSGGSYLYRSSKTALNMIVKNLSIDLMSRKITTAVLHPGWVQTDMGGPNALITVQQSVTGMRQVIEGLTLADSGKFYNYDGKEIPW</sequence>
<dbReference type="InterPro" id="IPR002347">
    <property type="entry name" value="SDR_fam"/>
</dbReference>
<dbReference type="Proteomes" id="UP000243679">
    <property type="component" value="Chromosome"/>
</dbReference>
<dbReference type="CDD" id="cd05325">
    <property type="entry name" value="carb_red_sniffer_like_SDR_c"/>
    <property type="match status" value="1"/>
</dbReference>
<dbReference type="KEGG" id="ntt:TAO_0284"/>
<dbReference type="GO" id="GO:0016616">
    <property type="term" value="F:oxidoreductase activity, acting on the CH-OH group of donors, NAD or NADP as acceptor"/>
    <property type="evidence" value="ECO:0007669"/>
    <property type="project" value="TreeGrafter"/>
</dbReference>
<dbReference type="RefSeq" id="WP_096526283.1">
    <property type="nucleotide sequence ID" value="NZ_AP014836.1"/>
</dbReference>
<dbReference type="InterPro" id="IPR036291">
    <property type="entry name" value="NAD(P)-bd_dom_sf"/>
</dbReference>
<proteinExistence type="inferred from homology"/>
<evidence type="ECO:0000256" key="1">
    <source>
        <dbReference type="RuleBase" id="RU000363"/>
    </source>
</evidence>
<evidence type="ECO:0000313" key="3">
    <source>
        <dbReference type="Proteomes" id="UP000243679"/>
    </source>
</evidence>
<evidence type="ECO:0000313" key="2">
    <source>
        <dbReference type="EMBL" id="BAW79654.1"/>
    </source>
</evidence>
<gene>
    <name evidence="2" type="ORF">TAO_0284</name>
</gene>
<dbReference type="Gene3D" id="3.40.50.720">
    <property type="entry name" value="NAD(P)-binding Rossmann-like Domain"/>
    <property type="match status" value="1"/>
</dbReference>
<dbReference type="PRINTS" id="PR00080">
    <property type="entry name" value="SDRFAMILY"/>
</dbReference>
<dbReference type="Pfam" id="PF00106">
    <property type="entry name" value="adh_short"/>
    <property type="match status" value="1"/>
</dbReference>
<dbReference type="PANTHER" id="PTHR45458:SF1">
    <property type="entry name" value="SHORT CHAIN DEHYDROGENASE"/>
    <property type="match status" value="1"/>
</dbReference>
<dbReference type="InterPro" id="IPR052184">
    <property type="entry name" value="SDR_enzymes"/>
</dbReference>
<keyword evidence="3" id="KW-1185">Reference proteome</keyword>
<dbReference type="EMBL" id="AP014836">
    <property type="protein sequence ID" value="BAW79654.1"/>
    <property type="molecule type" value="Genomic_DNA"/>
</dbReference>
<comment type="similarity">
    <text evidence="1">Belongs to the short-chain dehydrogenases/reductases (SDR) family.</text>
</comment>
<dbReference type="PANTHER" id="PTHR45458">
    <property type="entry name" value="SHORT-CHAIN DEHYDROGENASE/REDUCTASE SDR"/>
    <property type="match status" value="1"/>
</dbReference>
<organism evidence="2 3">
    <name type="scientific">Candidatus Nitrosoglobus terrae</name>
    <dbReference type="NCBI Taxonomy" id="1630141"/>
    <lineage>
        <taxon>Bacteria</taxon>
        <taxon>Pseudomonadati</taxon>
        <taxon>Pseudomonadota</taxon>
        <taxon>Gammaproteobacteria</taxon>
        <taxon>Chromatiales</taxon>
        <taxon>Chromatiaceae</taxon>
        <taxon>Candidatus Nitrosoglobus</taxon>
    </lineage>
</organism>
<protein>
    <submittedName>
        <fullName evidence="2">Short-chain dehydrogenase/reductase SDR</fullName>
    </submittedName>
</protein>
<name>A0A1Q2SKK8_9GAMM</name>
<reference evidence="2 3" key="1">
    <citation type="journal article" date="2017" name="ISME J.">
        <title>An acid-tolerant ammonia-oxidizing ?-proteobacterium from soil.</title>
        <authorList>
            <person name="Hayatsu M."/>
            <person name="Tago K."/>
            <person name="Uchiyama I."/>
            <person name="Toyoda A."/>
            <person name="Wang Y."/>
            <person name="Shimomura Y."/>
            <person name="Okubo T."/>
            <person name="Kurisu F."/>
            <person name="Hirono Y."/>
            <person name="Nonaka K."/>
            <person name="Akiyama H."/>
            <person name="Itoh T."/>
            <person name="Takami H."/>
        </authorList>
    </citation>
    <scope>NUCLEOTIDE SEQUENCE [LARGE SCALE GENOMIC DNA]</scope>
    <source>
        <strain evidence="2 3">TAO100</strain>
    </source>
</reference>
<dbReference type="PRINTS" id="PR00081">
    <property type="entry name" value="GDHRDH"/>
</dbReference>
<dbReference type="OrthoDB" id="5786478at2"/>
<dbReference type="SUPFAM" id="SSF51735">
    <property type="entry name" value="NAD(P)-binding Rossmann-fold domains"/>
    <property type="match status" value="1"/>
</dbReference>
<accession>A0A1Q2SKK8</accession>
<dbReference type="AlphaFoldDB" id="A0A1Q2SKK8"/>